<dbReference type="Gene3D" id="3.30.1120.10">
    <property type="match status" value="1"/>
</dbReference>
<keyword evidence="3" id="KW-1185">Reference proteome</keyword>
<sequence>MDWRDFETKTSSGWQLYDLAKDAGEKNNLAAEQPQRVAELSTTWDKWNKNNIAPLWHGDATEDPTAPPRVTPKKN</sequence>
<gene>
    <name evidence="2" type="ORF">FRUB_07778</name>
</gene>
<feature type="region of interest" description="Disordered" evidence="1">
    <location>
        <begin position="51"/>
        <end position="75"/>
    </location>
</feature>
<accession>A0A225DJ88</accession>
<evidence type="ECO:0000256" key="1">
    <source>
        <dbReference type="SAM" id="MobiDB-lite"/>
    </source>
</evidence>
<dbReference type="AlphaFoldDB" id="A0A225DJ88"/>
<dbReference type="Proteomes" id="UP000214646">
    <property type="component" value="Unassembled WGS sequence"/>
</dbReference>
<reference evidence="3" key="1">
    <citation type="submission" date="2017-06" db="EMBL/GenBank/DDBJ databases">
        <title>Genome analysis of Fimbriiglobus ruber SP5, the first member of the order Planctomycetales with confirmed chitinolytic capability.</title>
        <authorList>
            <person name="Ravin N.V."/>
            <person name="Rakitin A.L."/>
            <person name="Ivanova A.A."/>
            <person name="Beletsky A.V."/>
            <person name="Kulichevskaya I.S."/>
            <person name="Mardanov A.V."/>
            <person name="Dedysh S.N."/>
        </authorList>
    </citation>
    <scope>NUCLEOTIDE SEQUENCE [LARGE SCALE GENOMIC DNA]</scope>
    <source>
        <strain evidence="3">SP5</strain>
    </source>
</reference>
<feature type="compositionally biased region" description="Pro residues" evidence="1">
    <location>
        <begin position="65"/>
        <end position="75"/>
    </location>
</feature>
<dbReference type="SUPFAM" id="SSF53649">
    <property type="entry name" value="Alkaline phosphatase-like"/>
    <property type="match status" value="1"/>
</dbReference>
<evidence type="ECO:0000313" key="2">
    <source>
        <dbReference type="EMBL" id="OWK38658.1"/>
    </source>
</evidence>
<name>A0A225DJ88_9BACT</name>
<proteinExistence type="predicted"/>
<comment type="caution">
    <text evidence="2">The sequence shown here is derived from an EMBL/GenBank/DDBJ whole genome shotgun (WGS) entry which is preliminary data.</text>
</comment>
<organism evidence="2 3">
    <name type="scientific">Fimbriiglobus ruber</name>
    <dbReference type="NCBI Taxonomy" id="1908690"/>
    <lineage>
        <taxon>Bacteria</taxon>
        <taxon>Pseudomonadati</taxon>
        <taxon>Planctomycetota</taxon>
        <taxon>Planctomycetia</taxon>
        <taxon>Gemmatales</taxon>
        <taxon>Gemmataceae</taxon>
        <taxon>Fimbriiglobus</taxon>
    </lineage>
</organism>
<dbReference type="RefSeq" id="WP_088258404.1">
    <property type="nucleotide sequence ID" value="NZ_NIDE01000014.1"/>
</dbReference>
<protein>
    <submittedName>
        <fullName evidence="2">N-acetylgalactosamine 6-sulfatase (GALNS)</fullName>
    </submittedName>
</protein>
<dbReference type="InterPro" id="IPR017850">
    <property type="entry name" value="Alkaline_phosphatase_core_sf"/>
</dbReference>
<dbReference type="EMBL" id="NIDE01000014">
    <property type="protein sequence ID" value="OWK38658.1"/>
    <property type="molecule type" value="Genomic_DNA"/>
</dbReference>
<evidence type="ECO:0000313" key="3">
    <source>
        <dbReference type="Proteomes" id="UP000214646"/>
    </source>
</evidence>